<dbReference type="Gene3D" id="3.60.130.10">
    <property type="entry name" value="Clavaminate synthase-like"/>
    <property type="match status" value="1"/>
</dbReference>
<sequence length="324" mass="36381">MDTATFFREEKLPEQKSYGDGLLFPAVLSPTGNANITVFEEAIKSEKQWLESLLQRSGVILFRGFHVTSPSDFNDVVEAFGFPELVYMGGRASRTKVVGRIYTANESPVDKQIPFHHEMAYLPDFPSKLFLFCAEEPGMGGETPVVLSHLVYVKMKERHPEVVAQMEKHGLTYKKIMSDEDHPLSFSGGSWKSAYMTDDKNVAEERAAKQGTKLEWMGNAVKIIMGPLPAFRLEKESQRITWFNTLVSSNAGPMKDDHDTHVELGNGDLLPAHAVKDCVKIMEEECVAIPWKKGDVMLVNNLMVLHGRRPLLKPPRQILASLCM</sequence>
<keyword evidence="1" id="KW-0560">Oxidoreductase</keyword>
<protein>
    <recommendedName>
        <fullName evidence="2">TauD/TfdA-like domain-containing protein</fullName>
    </recommendedName>
</protein>
<dbReference type="GO" id="GO:0016491">
    <property type="term" value="F:oxidoreductase activity"/>
    <property type="evidence" value="ECO:0007669"/>
    <property type="project" value="UniProtKB-KW"/>
</dbReference>
<accession>A0AAD5CIU9</accession>
<dbReference type="Pfam" id="PF02668">
    <property type="entry name" value="TauD"/>
    <property type="match status" value="1"/>
</dbReference>
<dbReference type="AlphaFoldDB" id="A0AAD5CIU9"/>
<name>A0AAD5CIU9_AMBAR</name>
<evidence type="ECO:0000259" key="2">
    <source>
        <dbReference type="Pfam" id="PF02668"/>
    </source>
</evidence>
<dbReference type="InterPro" id="IPR050411">
    <property type="entry name" value="AlphaKG_dependent_hydroxylases"/>
</dbReference>
<dbReference type="Proteomes" id="UP001206925">
    <property type="component" value="Unassembled WGS sequence"/>
</dbReference>
<evidence type="ECO:0000256" key="1">
    <source>
        <dbReference type="ARBA" id="ARBA00023002"/>
    </source>
</evidence>
<dbReference type="PANTHER" id="PTHR10696">
    <property type="entry name" value="GAMMA-BUTYROBETAINE HYDROXYLASE-RELATED"/>
    <property type="match status" value="1"/>
</dbReference>
<gene>
    <name evidence="3" type="ORF">M8C21_029256</name>
</gene>
<reference evidence="3" key="1">
    <citation type="submission" date="2022-06" db="EMBL/GenBank/DDBJ databases">
        <title>Uncovering the hologenomic basis of an extraordinary plant invasion.</title>
        <authorList>
            <person name="Bieker V.C."/>
            <person name="Martin M.D."/>
            <person name="Gilbert T."/>
            <person name="Hodgins K."/>
            <person name="Battlay P."/>
            <person name="Petersen B."/>
            <person name="Wilson J."/>
        </authorList>
    </citation>
    <scope>NUCLEOTIDE SEQUENCE</scope>
    <source>
        <strain evidence="3">AA19_3_7</strain>
        <tissue evidence="3">Leaf</tissue>
    </source>
</reference>
<dbReference type="PANTHER" id="PTHR10696:SF43">
    <property type="entry name" value="TAUD_TFDA-LIKE DOMAIN-CONTAINING PROTEIN-RELATED"/>
    <property type="match status" value="1"/>
</dbReference>
<dbReference type="EMBL" id="JAMZMK010008208">
    <property type="protein sequence ID" value="KAI7741351.1"/>
    <property type="molecule type" value="Genomic_DNA"/>
</dbReference>
<organism evidence="3 4">
    <name type="scientific">Ambrosia artemisiifolia</name>
    <name type="common">Common ragweed</name>
    <dbReference type="NCBI Taxonomy" id="4212"/>
    <lineage>
        <taxon>Eukaryota</taxon>
        <taxon>Viridiplantae</taxon>
        <taxon>Streptophyta</taxon>
        <taxon>Embryophyta</taxon>
        <taxon>Tracheophyta</taxon>
        <taxon>Spermatophyta</taxon>
        <taxon>Magnoliopsida</taxon>
        <taxon>eudicotyledons</taxon>
        <taxon>Gunneridae</taxon>
        <taxon>Pentapetalae</taxon>
        <taxon>asterids</taxon>
        <taxon>campanulids</taxon>
        <taxon>Asterales</taxon>
        <taxon>Asteraceae</taxon>
        <taxon>Asteroideae</taxon>
        <taxon>Heliantheae alliance</taxon>
        <taxon>Heliantheae</taxon>
        <taxon>Ambrosia</taxon>
    </lineage>
</organism>
<proteinExistence type="predicted"/>
<dbReference type="SUPFAM" id="SSF51197">
    <property type="entry name" value="Clavaminate synthase-like"/>
    <property type="match status" value="1"/>
</dbReference>
<keyword evidence="4" id="KW-1185">Reference proteome</keyword>
<dbReference type="InterPro" id="IPR003819">
    <property type="entry name" value="TauD/TfdA-like"/>
</dbReference>
<evidence type="ECO:0000313" key="4">
    <source>
        <dbReference type="Proteomes" id="UP001206925"/>
    </source>
</evidence>
<comment type="caution">
    <text evidence="3">The sequence shown here is derived from an EMBL/GenBank/DDBJ whole genome shotgun (WGS) entry which is preliminary data.</text>
</comment>
<evidence type="ECO:0000313" key="3">
    <source>
        <dbReference type="EMBL" id="KAI7741351.1"/>
    </source>
</evidence>
<dbReference type="InterPro" id="IPR042098">
    <property type="entry name" value="TauD-like_sf"/>
</dbReference>
<dbReference type="FunFam" id="3.60.130.10:FF:000006">
    <property type="entry name" value="Clavaminate synthase-like protein At3g21360"/>
    <property type="match status" value="1"/>
</dbReference>
<feature type="domain" description="TauD/TfdA-like" evidence="2">
    <location>
        <begin position="33"/>
        <end position="316"/>
    </location>
</feature>